<feature type="compositionally biased region" description="Polar residues" evidence="1">
    <location>
        <begin position="190"/>
        <end position="206"/>
    </location>
</feature>
<comment type="caution">
    <text evidence="3">The sequence shown here is derived from an EMBL/GenBank/DDBJ whole genome shotgun (WGS) entry which is preliminary data.</text>
</comment>
<dbReference type="EMBL" id="VFQX01000072">
    <property type="protein sequence ID" value="KAF0972130.1"/>
    <property type="molecule type" value="Genomic_DNA"/>
</dbReference>
<dbReference type="OrthoDB" id="10261880at2759"/>
<dbReference type="SUPFAM" id="SSF49562">
    <property type="entry name" value="C2 domain (Calcium/lipid-binding domain, CaLB)"/>
    <property type="match status" value="1"/>
</dbReference>
<reference evidence="3 4" key="1">
    <citation type="journal article" date="2019" name="Sci. Rep.">
        <title>Nanopore sequencing improves the draft genome of the human pathogenic amoeba Naegleria fowleri.</title>
        <authorList>
            <person name="Liechti N."/>
            <person name="Schurch N."/>
            <person name="Bruggmann R."/>
            <person name="Wittwer M."/>
        </authorList>
    </citation>
    <scope>NUCLEOTIDE SEQUENCE [LARGE SCALE GENOMIC DNA]</scope>
    <source>
        <strain evidence="3 4">ATCC 30894</strain>
    </source>
</reference>
<dbReference type="RefSeq" id="XP_044556845.1">
    <property type="nucleotide sequence ID" value="XM_044713826.1"/>
</dbReference>
<proteinExistence type="predicted"/>
<feature type="domain" description="C2" evidence="2">
    <location>
        <begin position="572"/>
        <end position="697"/>
    </location>
</feature>
<dbReference type="GeneID" id="68117041"/>
<feature type="compositionally biased region" description="Acidic residues" evidence="1">
    <location>
        <begin position="162"/>
        <end position="175"/>
    </location>
</feature>
<feature type="region of interest" description="Disordered" evidence="1">
    <location>
        <begin position="150"/>
        <end position="207"/>
    </location>
</feature>
<gene>
    <name evidence="3" type="ORF">FDP41_009826</name>
</gene>
<dbReference type="VEuPathDB" id="AmoebaDB:NfTy_088400"/>
<dbReference type="Proteomes" id="UP000444721">
    <property type="component" value="Unassembled WGS sequence"/>
</dbReference>
<protein>
    <recommendedName>
        <fullName evidence="2">C2 domain-containing protein</fullName>
    </recommendedName>
</protein>
<dbReference type="PROSITE" id="PS50004">
    <property type="entry name" value="C2"/>
    <property type="match status" value="1"/>
</dbReference>
<organism evidence="3 4">
    <name type="scientific">Naegleria fowleri</name>
    <name type="common">Brain eating amoeba</name>
    <dbReference type="NCBI Taxonomy" id="5763"/>
    <lineage>
        <taxon>Eukaryota</taxon>
        <taxon>Discoba</taxon>
        <taxon>Heterolobosea</taxon>
        <taxon>Tetramitia</taxon>
        <taxon>Eutetramitia</taxon>
        <taxon>Vahlkampfiidae</taxon>
        <taxon>Naegleria</taxon>
    </lineage>
</organism>
<dbReference type="Gene3D" id="2.60.40.150">
    <property type="entry name" value="C2 domain"/>
    <property type="match status" value="1"/>
</dbReference>
<dbReference type="InterPro" id="IPR035892">
    <property type="entry name" value="C2_domain_sf"/>
</dbReference>
<dbReference type="VEuPathDB" id="AmoebaDB:NF0124470"/>
<name>A0A6A5BDH3_NAEFO</name>
<dbReference type="CDD" id="cd00030">
    <property type="entry name" value="C2"/>
    <property type="match status" value="1"/>
</dbReference>
<evidence type="ECO:0000256" key="1">
    <source>
        <dbReference type="SAM" id="MobiDB-lite"/>
    </source>
</evidence>
<dbReference type="InterPro" id="IPR000008">
    <property type="entry name" value="C2_dom"/>
</dbReference>
<dbReference type="SMART" id="SM00239">
    <property type="entry name" value="C2"/>
    <property type="match status" value="1"/>
</dbReference>
<dbReference type="OMA" id="FHYVIFF"/>
<sequence length="747" mass="85048">MFPMPFKQHPTFAPSSSQPPQQLQNSFIPNNNYTPPFFGSAINETPHQQELFIGGGSNQPHTQPYFSPLSQQQQQQIFTYYPNNFQPTTNSSSWSAGSISESGHSSNAQNHLHNDLYLQPTTTTSANINTSTISLFDGVKQFFSGILTPEIPFSSTSRNHDEEDEEDSSSEEDPERDIQELYGLTKKQPQHQQRPSQNVTNHSATNDLVGGDSQAAAEDMTFLVNNNSNNTFHSKIVSTTGRGQLLTPNKDFDLSKCSKLAVKLRYEKTVVEKQMEMEREWMLWNSTRKPTSQEVESMHERLKTREKFYDDHDYGFYDDLAKETPTTTTIKEKTETSKASKTKEQIIEVDVPFTMYAIGYTSFGAPLCISSSDQKNGPKMLHSIATLPKHEKILKKKSLKLEEISQFESFRFIDTRVQNLEKNGGASMTKLTENDSSAYDGDQNDAANSSSLSVQEEIVTLNLKKPKAFVTNKNSTSDSSSSVLLHEEKFHYVIFFVEFVMPETLLKERIQKSKGETTIVKHVPFCNRMQLSILDISYGEENARELCRFYTTVNNTKNYFGKQIVGGIHFKTKEKIWKFRSSNEFKPLPPRKLIVKLEGVEDIPFLSDIYISLWFTDRKFKTKVIKSKNPKFNETFEYDISCVASEAETCYSVMFEPVRILLKEKKAFQKEDKRLIGEVSLPPLPQIFSGNDYVFAFSFPPLASNTSEEERLDRKKGPILCFSSEYGLQNQGTMTSARVKVALFLAW</sequence>
<dbReference type="Pfam" id="PF00168">
    <property type="entry name" value="C2"/>
    <property type="match status" value="1"/>
</dbReference>
<feature type="region of interest" description="Disordered" evidence="1">
    <location>
        <begin position="1"/>
        <end position="25"/>
    </location>
</feature>
<feature type="region of interest" description="Disordered" evidence="1">
    <location>
        <begin position="424"/>
        <end position="447"/>
    </location>
</feature>
<evidence type="ECO:0000313" key="4">
    <source>
        <dbReference type="Proteomes" id="UP000444721"/>
    </source>
</evidence>
<keyword evidence="4" id="KW-1185">Reference proteome</keyword>
<evidence type="ECO:0000313" key="3">
    <source>
        <dbReference type="EMBL" id="KAF0972130.1"/>
    </source>
</evidence>
<dbReference type="AlphaFoldDB" id="A0A6A5BDH3"/>
<accession>A0A6A5BDH3</accession>
<evidence type="ECO:0000259" key="2">
    <source>
        <dbReference type="PROSITE" id="PS50004"/>
    </source>
</evidence>
<dbReference type="VEuPathDB" id="AmoebaDB:FDP41_009826"/>